<keyword evidence="2" id="KW-1185">Reference proteome</keyword>
<evidence type="ECO:0000313" key="2">
    <source>
        <dbReference type="Proteomes" id="UP001157502"/>
    </source>
</evidence>
<accession>A0ACC2GXH7</accession>
<evidence type="ECO:0000313" key="1">
    <source>
        <dbReference type="EMBL" id="KAJ8008202.1"/>
    </source>
</evidence>
<sequence>MYHFSSSVLITVSVFTPPSVVTKRISPQCDSIPTKLWEVEVVRGRVGYGFTLAGQGPCLLSGILDGSPADQVGLRQGDRIVSVNGTDVAKASHETVVQLIGTCKGPLRLVVLVGPGALVSPSSGDQKLEVCGTEERGGVFRTVSECSGGSTCSSFSDTPAKPRPVSEPDMCQWTRSWNSKVLPAEETSLAGDVVVSVLSDQDDVNPYWTVLNTAMVVGYLGSTELILALSSPEDDCLQVIHGCIRQIGIERETHTLVMMKIMLDCVRLCDDEGSVLAAFPAGNLLLGVACAEDGRFFCLVTTAHVSGGPITLAGALRTSCHVFFIDPDLCCHADHLGIAGRFGFGCTADPDTPSCLEFPPSPLSVLQFVSVLCRDMGEDVERLRTRLDRESARHLPRQQRDRSTCRNGSAGSNGDSGIGNSSPPEERADRDFPVVRGNDPRGHLPSCPWEDYPHAEGDLAQTALPQNGRLNLNAQPNAGSTHSLSESLPGPALSAGPSGGPRSRLEFQFKPPPPPYQLSKSQNLTGGPFRSSQRWFSMSVKQRWPRGRREEPESQATPATHSWSGPSSLASTNVLPPPMCRIPAERYQAAEAMAMTLLPQNEAWADGYWRADSGELLSGQTSYDVNTKGSRFWGMAAGRSSGRRFPGRRSFRHSKRLSLARSLDDLEGDWELCGTLPVWFADRVVFV</sequence>
<reference evidence="1" key="1">
    <citation type="submission" date="2021-05" db="EMBL/GenBank/DDBJ databases">
        <authorList>
            <person name="Pan Q."/>
            <person name="Jouanno E."/>
            <person name="Zahm M."/>
            <person name="Klopp C."/>
            <person name="Cabau C."/>
            <person name="Louis A."/>
            <person name="Berthelot C."/>
            <person name="Parey E."/>
            <person name="Roest Crollius H."/>
            <person name="Montfort J."/>
            <person name="Robinson-Rechavi M."/>
            <person name="Bouchez O."/>
            <person name="Lampietro C."/>
            <person name="Lopez Roques C."/>
            <person name="Donnadieu C."/>
            <person name="Postlethwait J."/>
            <person name="Bobe J."/>
            <person name="Dillon D."/>
            <person name="Chandos A."/>
            <person name="von Hippel F."/>
            <person name="Guiguen Y."/>
        </authorList>
    </citation>
    <scope>NUCLEOTIDE SEQUENCE</scope>
    <source>
        <strain evidence="1">YG-Jan2019</strain>
    </source>
</reference>
<organism evidence="1 2">
    <name type="scientific">Dallia pectoralis</name>
    <name type="common">Alaska blackfish</name>
    <dbReference type="NCBI Taxonomy" id="75939"/>
    <lineage>
        <taxon>Eukaryota</taxon>
        <taxon>Metazoa</taxon>
        <taxon>Chordata</taxon>
        <taxon>Craniata</taxon>
        <taxon>Vertebrata</taxon>
        <taxon>Euteleostomi</taxon>
        <taxon>Actinopterygii</taxon>
        <taxon>Neopterygii</taxon>
        <taxon>Teleostei</taxon>
        <taxon>Protacanthopterygii</taxon>
        <taxon>Esociformes</taxon>
        <taxon>Umbridae</taxon>
        <taxon>Dallia</taxon>
    </lineage>
</organism>
<protein>
    <submittedName>
        <fullName evidence="1">Uncharacterized protein</fullName>
    </submittedName>
</protein>
<proteinExistence type="predicted"/>
<comment type="caution">
    <text evidence="1">The sequence shown here is derived from an EMBL/GenBank/DDBJ whole genome shotgun (WGS) entry which is preliminary data.</text>
</comment>
<dbReference type="Proteomes" id="UP001157502">
    <property type="component" value="Chromosome 8"/>
</dbReference>
<dbReference type="EMBL" id="CM055735">
    <property type="protein sequence ID" value="KAJ8008202.1"/>
    <property type="molecule type" value="Genomic_DNA"/>
</dbReference>
<gene>
    <name evidence="1" type="ORF">DPEC_G00102350</name>
</gene>
<name>A0ACC2GXH7_DALPE</name>